<dbReference type="Proteomes" id="UP000079169">
    <property type="component" value="Unplaced"/>
</dbReference>
<keyword evidence="1" id="KW-0175">Coiled coil</keyword>
<feature type="region of interest" description="Disordered" evidence="2">
    <location>
        <begin position="221"/>
        <end position="247"/>
    </location>
</feature>
<proteinExistence type="predicted"/>
<dbReference type="KEGG" id="dci:103508556"/>
<protein>
    <submittedName>
        <fullName evidence="4">Uncharacterized protein LOC103508556</fullName>
    </submittedName>
</protein>
<name>A0A1S4EB09_DIACI</name>
<feature type="coiled-coil region" evidence="1">
    <location>
        <begin position="38"/>
        <end position="83"/>
    </location>
</feature>
<evidence type="ECO:0000313" key="3">
    <source>
        <dbReference type="Proteomes" id="UP000079169"/>
    </source>
</evidence>
<evidence type="ECO:0000313" key="4">
    <source>
        <dbReference type="RefSeq" id="XP_017299299.1"/>
    </source>
</evidence>
<organism evidence="3 4">
    <name type="scientific">Diaphorina citri</name>
    <name type="common">Asian citrus psyllid</name>
    <dbReference type="NCBI Taxonomy" id="121845"/>
    <lineage>
        <taxon>Eukaryota</taxon>
        <taxon>Metazoa</taxon>
        <taxon>Ecdysozoa</taxon>
        <taxon>Arthropoda</taxon>
        <taxon>Hexapoda</taxon>
        <taxon>Insecta</taxon>
        <taxon>Pterygota</taxon>
        <taxon>Neoptera</taxon>
        <taxon>Paraneoptera</taxon>
        <taxon>Hemiptera</taxon>
        <taxon>Sternorrhyncha</taxon>
        <taxon>Psylloidea</taxon>
        <taxon>Psyllidae</taxon>
        <taxon>Diaphorininae</taxon>
        <taxon>Diaphorina</taxon>
    </lineage>
</organism>
<dbReference type="RefSeq" id="XP_017299299.1">
    <property type="nucleotide sequence ID" value="XM_017443810.2"/>
</dbReference>
<sequence length="254" mass="28953">MESDLILIARAIDEKIKYIESKLEKPYLIGFNHNNEPAQEAEKIVNNLMKEMDEMVEEQQEISKLLEDEIKELEASNQDYKKFLTDGQSQLDECETYACNNLPGYKKYVPPSPPRDVPTDPSELPDIFTSPAPPNDQGEFLYIFSYFNECETYACNNLPGYKKYVPPSPPRDVPTDPSELPDIFTSPAPPNDQGEFLYNFSYSYECETYACNNLPGYKKYVPPSPPRDVPTDPSELPDIFTSPAPPNDQVIRIL</sequence>
<gene>
    <name evidence="4" type="primary">LOC103508556</name>
</gene>
<dbReference type="PaxDb" id="121845-A0A1S4EB09"/>
<keyword evidence="3" id="KW-1185">Reference proteome</keyword>
<dbReference type="AlphaFoldDB" id="A0A1S4EB09"/>
<evidence type="ECO:0000256" key="2">
    <source>
        <dbReference type="SAM" id="MobiDB-lite"/>
    </source>
</evidence>
<accession>A0A1S4EB09</accession>
<dbReference type="GeneID" id="103508556"/>
<evidence type="ECO:0000256" key="1">
    <source>
        <dbReference type="SAM" id="Coils"/>
    </source>
</evidence>
<reference evidence="4" key="1">
    <citation type="submission" date="2025-08" db="UniProtKB">
        <authorList>
            <consortium name="RefSeq"/>
        </authorList>
    </citation>
    <scope>IDENTIFICATION</scope>
</reference>